<accession>A0ABR3FTL6</accession>
<dbReference type="PANTHER" id="PTHR43558">
    <property type="entry name" value="REDUCTASE, PUTATIVE (AFU_ORTHOLOGUE AFUA_3G10540)-RELATED"/>
    <property type="match status" value="1"/>
</dbReference>
<keyword evidence="2" id="KW-1185">Reference proteome</keyword>
<evidence type="ECO:0000313" key="1">
    <source>
        <dbReference type="EMBL" id="KAL0578669.1"/>
    </source>
</evidence>
<reference evidence="1 2" key="1">
    <citation type="submission" date="2024-02" db="EMBL/GenBank/DDBJ databases">
        <title>A draft genome for the cacao thread blight pathogen Marasmius crinis-equi.</title>
        <authorList>
            <person name="Cohen S.P."/>
            <person name="Baruah I.K."/>
            <person name="Amoako-Attah I."/>
            <person name="Bukari Y."/>
            <person name="Meinhardt L.W."/>
            <person name="Bailey B.A."/>
        </authorList>
    </citation>
    <scope>NUCLEOTIDE SEQUENCE [LARGE SCALE GENOMIC DNA]</scope>
    <source>
        <strain evidence="1 2">GH-76</strain>
    </source>
</reference>
<comment type="caution">
    <text evidence="1">The sequence shown here is derived from an EMBL/GenBank/DDBJ whole genome shotgun (WGS) entry which is preliminary data.</text>
</comment>
<name>A0ABR3FTL6_9AGAR</name>
<dbReference type="Proteomes" id="UP001465976">
    <property type="component" value="Unassembled WGS sequence"/>
</dbReference>
<dbReference type="EMBL" id="JBAHYK010000089">
    <property type="protein sequence ID" value="KAL0578669.1"/>
    <property type="molecule type" value="Genomic_DNA"/>
</dbReference>
<gene>
    <name evidence="1" type="ORF">V5O48_003335</name>
</gene>
<dbReference type="InterPro" id="IPR053354">
    <property type="entry name" value="MGDG_epimerase"/>
</dbReference>
<organism evidence="1 2">
    <name type="scientific">Marasmius crinis-equi</name>
    <dbReference type="NCBI Taxonomy" id="585013"/>
    <lineage>
        <taxon>Eukaryota</taxon>
        <taxon>Fungi</taxon>
        <taxon>Dikarya</taxon>
        <taxon>Basidiomycota</taxon>
        <taxon>Agaricomycotina</taxon>
        <taxon>Agaricomycetes</taxon>
        <taxon>Agaricomycetidae</taxon>
        <taxon>Agaricales</taxon>
        <taxon>Marasmiineae</taxon>
        <taxon>Marasmiaceae</taxon>
        <taxon>Marasmius</taxon>
    </lineage>
</organism>
<evidence type="ECO:0000313" key="2">
    <source>
        <dbReference type="Proteomes" id="UP001465976"/>
    </source>
</evidence>
<protein>
    <submittedName>
        <fullName evidence="1">Uncharacterized protein</fullName>
    </submittedName>
</protein>
<dbReference type="PANTHER" id="PTHR43558:SF6">
    <property type="entry name" value="REDUCTASE, PUTATIVE (AFU_ORTHOLOGUE AFUA_3G10540)-RELATED"/>
    <property type="match status" value="1"/>
</dbReference>
<proteinExistence type="predicted"/>
<sequence>MNGEHMCELKDFVMANIHRWEALQEEAKALPEREIYGVNWLTALSREAGKDPERDLQVLLRLAQEHRISGPQLDSLWTWKRLPFTTRQAGLALPARPQDPSQTTALEIQHDEFVADLDEWVLRNEDYLRLLTRGSANQASESPTWTFGLVNITQLPTVLTSPHDLSTKRIAISRPESLSGFCVLGDKRGDKILIQPSQAAFESSWSKMTGGVLKGLNWANLFAAGGSVLGSLVTPEVGVGEEVHEKEQWIGSDIDLYLWGLNINEANKRIEHVAQIYQENLPHGAPFVAARNSQTITLYSSWPTKRVQIILKLVDNPREVLLNFDLDPCAVGYDGLNVWMLPRFVRALETGYTTFTMDLIHGHYLGDRKATRDDRVFKYANKGFGIRMLPSYLSSCGDLASILALLQSVANESRHWTSRFIEFDQSWKFFFPKNIGSDPERIPEYSYSQLYMKETIPTGGCLSNFALFMRHVALWEQDAHRKIRICDNVYIGKEEGDEAYYDGDPPYRWSRDFNIAKFCDRLDDYNQHLTVKTEETAEYILFESRYSLGRFQVKRVTHSPSVPVVLAAENDLVLPVVMPKEMVIFANALLLKSLQEHGIEHSEAPLQVLYEDKTQWLSKGLCLVAWKLDMVLNWQLFDRRVDEIREILWEYYKRLTNRMTGDWNLLEYRERLTRRRTQVVTKAFAEWLCCEP</sequence>